<comment type="caution">
    <text evidence="3">The sequence shown here is derived from an EMBL/GenBank/DDBJ whole genome shotgun (WGS) entry which is preliminary data.</text>
</comment>
<dbReference type="PATRIC" id="fig|742734.4.peg.3839"/>
<keyword evidence="1" id="KW-0472">Membrane</keyword>
<proteinExistence type="predicted"/>
<protein>
    <recommendedName>
        <fullName evidence="2">Flavinylation-associated cytochrome domain-containing protein</fullName>
    </recommendedName>
</protein>
<keyword evidence="1" id="KW-1133">Transmembrane helix</keyword>
<evidence type="ECO:0000313" key="4">
    <source>
        <dbReference type="Proteomes" id="UP000037392"/>
    </source>
</evidence>
<keyword evidence="1" id="KW-0812">Transmembrane</keyword>
<evidence type="ECO:0000256" key="1">
    <source>
        <dbReference type="SAM" id="Phobius"/>
    </source>
</evidence>
<organism evidence="3 4">
    <name type="scientific">[Clostridium] citroniae WAL-19142</name>
    <dbReference type="NCBI Taxonomy" id="742734"/>
    <lineage>
        <taxon>Bacteria</taxon>
        <taxon>Bacillati</taxon>
        <taxon>Bacillota</taxon>
        <taxon>Clostridia</taxon>
        <taxon>Lachnospirales</taxon>
        <taxon>Lachnospiraceae</taxon>
        <taxon>Enterocloster</taxon>
    </lineage>
</organism>
<gene>
    <name evidence="3" type="ORF">HMPREF9470_03578</name>
</gene>
<dbReference type="GO" id="GO:0016020">
    <property type="term" value="C:membrane"/>
    <property type="evidence" value="ECO:0007669"/>
    <property type="project" value="InterPro"/>
</dbReference>
<dbReference type="Proteomes" id="UP000037392">
    <property type="component" value="Unassembled WGS sequence"/>
</dbReference>
<dbReference type="GeneID" id="93162480"/>
<dbReference type="SUPFAM" id="SSF81342">
    <property type="entry name" value="Transmembrane di-heme cytochromes"/>
    <property type="match status" value="1"/>
</dbReference>
<dbReference type="OrthoDB" id="9779183at2"/>
<evidence type="ECO:0000259" key="2">
    <source>
        <dbReference type="Pfam" id="PF14358"/>
    </source>
</evidence>
<feature type="transmembrane region" description="Helical" evidence="1">
    <location>
        <begin position="147"/>
        <end position="171"/>
    </location>
</feature>
<feature type="transmembrane region" description="Helical" evidence="1">
    <location>
        <begin position="195"/>
        <end position="216"/>
    </location>
</feature>
<dbReference type="RefSeq" id="WP_007870919.1">
    <property type="nucleotide sequence ID" value="NZ_KQ235880.1"/>
</dbReference>
<dbReference type="InterPro" id="IPR025517">
    <property type="entry name" value="DUF4405"/>
</dbReference>
<name>A0A0J9EMN0_9FIRM</name>
<dbReference type="Pfam" id="PF14358">
    <property type="entry name" value="DUF4405"/>
    <property type="match status" value="1"/>
</dbReference>
<dbReference type="GO" id="GO:0022904">
    <property type="term" value="P:respiratory electron transport chain"/>
    <property type="evidence" value="ECO:0007669"/>
    <property type="project" value="InterPro"/>
</dbReference>
<reference evidence="3 4" key="1">
    <citation type="submission" date="2011-04" db="EMBL/GenBank/DDBJ databases">
        <title>The Genome Sequence of Clostridium citroniae WAL-19142.</title>
        <authorList>
            <consortium name="The Broad Institute Genome Sequencing Platform"/>
            <person name="Earl A."/>
            <person name="Ward D."/>
            <person name="Feldgarden M."/>
            <person name="Gevers D."/>
            <person name="Warren Y.A."/>
            <person name="Tyrrell K.L."/>
            <person name="Citron D.M."/>
            <person name="Goldstein E.J."/>
            <person name="Daigneault M."/>
            <person name="Allen-Vercoe E."/>
            <person name="Young S.K."/>
            <person name="Zeng Q."/>
            <person name="Gargeya S."/>
            <person name="Fitzgerald M."/>
            <person name="Haas B."/>
            <person name="Abouelleil A."/>
            <person name="Alvarado L."/>
            <person name="Arachchi H.M."/>
            <person name="Berlin A."/>
            <person name="Brown A."/>
            <person name="Chapman S.B."/>
            <person name="Chen Z."/>
            <person name="Dunbar C."/>
            <person name="Freedman E."/>
            <person name="Gearin G."/>
            <person name="Gellesch M."/>
            <person name="Goldberg J."/>
            <person name="Griggs A."/>
            <person name="Gujja S."/>
            <person name="Heilman E.R."/>
            <person name="Heiman D."/>
            <person name="Howarth C."/>
            <person name="Larson L."/>
            <person name="Lui A."/>
            <person name="MacDonald P.J."/>
            <person name="Mehta T."/>
            <person name="Montmayeur A."/>
            <person name="Murphy C."/>
            <person name="Neiman D."/>
            <person name="Pearson M."/>
            <person name="Priest M."/>
            <person name="Roberts A."/>
            <person name="Saif S."/>
            <person name="Shea T."/>
            <person name="Shenoy N."/>
            <person name="Sisk P."/>
            <person name="Stolte C."/>
            <person name="Sykes S."/>
            <person name="White J."/>
            <person name="Yandava C."/>
            <person name="Wortman J."/>
            <person name="Nusbaum C."/>
            <person name="Birren B."/>
        </authorList>
    </citation>
    <scope>NUCLEOTIDE SEQUENCE [LARGE SCALE GENOMIC DNA]</scope>
    <source>
        <strain evidence="3 4">WAL-19142</strain>
    </source>
</reference>
<feature type="transmembrane region" description="Helical" evidence="1">
    <location>
        <begin position="34"/>
        <end position="50"/>
    </location>
</feature>
<feature type="domain" description="Flavinylation-associated cytochrome" evidence="2">
    <location>
        <begin position="73"/>
        <end position="131"/>
    </location>
</feature>
<dbReference type="AlphaFoldDB" id="A0A0J9EMN0"/>
<evidence type="ECO:0000313" key="3">
    <source>
        <dbReference type="EMBL" id="KMW16925.1"/>
    </source>
</evidence>
<sequence length="241" mass="27780">MNRKMRFKIALDIAMTFGLLFLMGYQLWGEAAHEWVGAGLFILFILHNILNRNWYKNLFRGRYTALRVMQAAVNMLLLISMMCMMYSGIVLSRYAFAFLSIRGGMSLARILHMAGAYWGFVLMAVHLGLHWKMFLGMASRGFNSKTFPWSLCILLPLAGTAIAVYGLSVFIRRDLLTYMLVRTEFVFLDYNEPPLMFYLDYMAMMGLFIYLAHYGAKLPALLGKKKMGTEINKEQEQHTEP</sequence>
<dbReference type="EMBL" id="ADLK01000028">
    <property type="protein sequence ID" value="KMW16925.1"/>
    <property type="molecule type" value="Genomic_DNA"/>
</dbReference>
<feature type="transmembrane region" description="Helical" evidence="1">
    <location>
        <begin position="71"/>
        <end position="96"/>
    </location>
</feature>
<feature type="transmembrane region" description="Helical" evidence="1">
    <location>
        <begin position="116"/>
        <end position="135"/>
    </location>
</feature>
<accession>A0A0J9EMN0</accession>
<feature type="transmembrane region" description="Helical" evidence="1">
    <location>
        <begin position="9"/>
        <end position="28"/>
    </location>
</feature>
<dbReference type="InterPro" id="IPR016174">
    <property type="entry name" value="Di-haem_cyt_TM"/>
</dbReference>